<dbReference type="Gene3D" id="3.40.1190.10">
    <property type="entry name" value="Mur-like, catalytic domain"/>
    <property type="match status" value="1"/>
</dbReference>
<evidence type="ECO:0000256" key="11">
    <source>
        <dbReference type="RuleBase" id="RU004136"/>
    </source>
</evidence>
<dbReference type="Proteomes" id="UP000243679">
    <property type="component" value="Chromosome"/>
</dbReference>
<evidence type="ECO:0000256" key="3">
    <source>
        <dbReference type="ARBA" id="ARBA00022618"/>
    </source>
</evidence>
<dbReference type="InterPro" id="IPR005863">
    <property type="entry name" value="UDP-N-AcMur_synth"/>
</dbReference>
<dbReference type="GO" id="GO:0005737">
    <property type="term" value="C:cytoplasm"/>
    <property type="evidence" value="ECO:0007669"/>
    <property type="project" value="UniProtKB-SubCell"/>
</dbReference>
<dbReference type="AlphaFoldDB" id="A0A1Q2SKF8"/>
<evidence type="ECO:0000256" key="7">
    <source>
        <dbReference type="ARBA" id="ARBA00022984"/>
    </source>
</evidence>
<dbReference type="GO" id="GO:0051301">
    <property type="term" value="P:cell division"/>
    <property type="evidence" value="ECO:0007669"/>
    <property type="project" value="UniProtKB-KW"/>
</dbReference>
<proteinExistence type="inferred from homology"/>
<dbReference type="SUPFAM" id="SSF53244">
    <property type="entry name" value="MurD-like peptide ligases, peptide-binding domain"/>
    <property type="match status" value="1"/>
</dbReference>
<evidence type="ECO:0000259" key="13">
    <source>
        <dbReference type="Pfam" id="PF02875"/>
    </source>
</evidence>
<sequence>MALGFKMRIGEFAQAVQGRLQGQDAIVHGITTDTRSAIEIAGTLFIALKGKRFDGHAFITQAREQGAAAVLLEQTINDPLPQIEVRNTRIALGQLGSYWRQRFECPVVAVTGSNGKTTVKEMIAAMLNRAGPTLVTQGNLNNDIGVPLTLLKLDTAHHFAVIEMGANRLGEIGYLSRLACPQVAVITNAGPAHLDGFRDLSGVAQAKGEIFQGIYPEGVAVLNRDDPNFAYWRSLVSKSSVMDFGLTPSGEITADNVVIGTEGSHFSLITPIGRTDVQLPLLGRHNILNALAATAAAITLGLNLDQISMALASLVPVSGRLQFRRGINGMRILDDTYNANPASLKAALELLNQFSGERFLVLGDFAELGAESATLHRTMGRQARAAGVSRLYTLGHLSICAAEAFGNRALHFTEQQQLLAALQKEQPADVTLLIKGSRCMHMEQIVAALCGQTCSFEN</sequence>
<keyword evidence="7 10" id="KW-0573">Peptidoglycan synthesis</keyword>
<gene>
    <name evidence="10" type="primary">murF</name>
    <name evidence="15" type="ORF">TAO_0222</name>
</gene>
<organism evidence="15 16">
    <name type="scientific">Candidatus Nitrosoglobus terrae</name>
    <dbReference type="NCBI Taxonomy" id="1630141"/>
    <lineage>
        <taxon>Bacteria</taxon>
        <taxon>Pseudomonadati</taxon>
        <taxon>Pseudomonadota</taxon>
        <taxon>Gammaproteobacteria</taxon>
        <taxon>Chromatiales</taxon>
        <taxon>Chromatiaceae</taxon>
        <taxon>Candidatus Nitrosoglobus</taxon>
    </lineage>
</organism>
<protein>
    <recommendedName>
        <fullName evidence="10 11">UDP-N-acetylmuramoyl-tripeptide--D-alanyl-D-alanine ligase</fullName>
        <ecNumber evidence="10 11">6.3.2.10</ecNumber>
    </recommendedName>
    <alternativeName>
        <fullName evidence="10">D-alanyl-D-alanine-adding enzyme</fullName>
    </alternativeName>
</protein>
<feature type="domain" description="Mur ligase central" evidence="14">
    <location>
        <begin position="110"/>
        <end position="297"/>
    </location>
</feature>
<dbReference type="SUPFAM" id="SSF63418">
    <property type="entry name" value="MurE/MurF N-terminal domain"/>
    <property type="match status" value="1"/>
</dbReference>
<evidence type="ECO:0000313" key="16">
    <source>
        <dbReference type="Proteomes" id="UP000243679"/>
    </source>
</evidence>
<dbReference type="UniPathway" id="UPA00219"/>
<dbReference type="Gene3D" id="3.40.1390.10">
    <property type="entry name" value="MurE/MurF, N-terminal domain"/>
    <property type="match status" value="1"/>
</dbReference>
<feature type="domain" description="Mur ligase N-terminal catalytic" evidence="12">
    <location>
        <begin position="27"/>
        <end position="77"/>
    </location>
</feature>
<dbReference type="InterPro" id="IPR036615">
    <property type="entry name" value="Mur_ligase_C_dom_sf"/>
</dbReference>
<evidence type="ECO:0000256" key="6">
    <source>
        <dbReference type="ARBA" id="ARBA00022960"/>
    </source>
</evidence>
<reference evidence="15 16" key="1">
    <citation type="journal article" date="2017" name="ISME J.">
        <title>An acid-tolerant ammonia-oxidizing ?-proteobacterium from soil.</title>
        <authorList>
            <person name="Hayatsu M."/>
            <person name="Tago K."/>
            <person name="Uchiyama I."/>
            <person name="Toyoda A."/>
            <person name="Wang Y."/>
            <person name="Shimomura Y."/>
            <person name="Okubo T."/>
            <person name="Kurisu F."/>
            <person name="Hirono Y."/>
            <person name="Nonaka K."/>
            <person name="Akiyama H."/>
            <person name="Itoh T."/>
            <person name="Takami H."/>
        </authorList>
    </citation>
    <scope>NUCLEOTIDE SEQUENCE [LARGE SCALE GENOMIC DNA]</scope>
    <source>
        <strain evidence="15 16">TAO100</strain>
    </source>
</reference>
<evidence type="ECO:0000259" key="12">
    <source>
        <dbReference type="Pfam" id="PF01225"/>
    </source>
</evidence>
<dbReference type="GO" id="GO:0005524">
    <property type="term" value="F:ATP binding"/>
    <property type="evidence" value="ECO:0007669"/>
    <property type="project" value="UniProtKB-UniRule"/>
</dbReference>
<dbReference type="GO" id="GO:0008766">
    <property type="term" value="F:UDP-N-acetylmuramoylalanyl-D-glutamyl-2,6-diaminopimelate-D-alanyl-D-alanine ligase activity"/>
    <property type="evidence" value="ECO:0007669"/>
    <property type="project" value="RHEA"/>
</dbReference>
<keyword evidence="9 10" id="KW-0961">Cell wall biogenesis/degradation</keyword>
<dbReference type="OrthoDB" id="9801978at2"/>
<dbReference type="InterPro" id="IPR036565">
    <property type="entry name" value="Mur-like_cat_sf"/>
</dbReference>
<comment type="catalytic activity">
    <reaction evidence="10 11">
        <text>D-alanyl-D-alanine + UDP-N-acetyl-alpha-D-muramoyl-L-alanyl-gamma-D-glutamyl-meso-2,6-diaminopimelate + ATP = UDP-N-acetyl-alpha-D-muramoyl-L-alanyl-gamma-D-glutamyl-meso-2,6-diaminopimeloyl-D-alanyl-D-alanine + ADP + phosphate + H(+)</text>
        <dbReference type="Rhea" id="RHEA:28374"/>
        <dbReference type="ChEBI" id="CHEBI:15378"/>
        <dbReference type="ChEBI" id="CHEBI:30616"/>
        <dbReference type="ChEBI" id="CHEBI:43474"/>
        <dbReference type="ChEBI" id="CHEBI:57822"/>
        <dbReference type="ChEBI" id="CHEBI:61386"/>
        <dbReference type="ChEBI" id="CHEBI:83905"/>
        <dbReference type="ChEBI" id="CHEBI:456216"/>
        <dbReference type="EC" id="6.3.2.10"/>
    </reaction>
</comment>
<keyword evidence="3 10" id="KW-0132">Cell division</keyword>
<dbReference type="PANTHER" id="PTHR43024:SF1">
    <property type="entry name" value="UDP-N-ACETYLMURAMOYL-TRIPEPTIDE--D-ALANYL-D-ALANINE LIGASE"/>
    <property type="match status" value="1"/>
</dbReference>
<comment type="similarity">
    <text evidence="10">Belongs to the MurCDEF family. MurF subfamily.</text>
</comment>
<keyword evidence="1 10" id="KW-0963">Cytoplasm</keyword>
<evidence type="ECO:0000256" key="8">
    <source>
        <dbReference type="ARBA" id="ARBA00023306"/>
    </source>
</evidence>
<evidence type="ECO:0000256" key="4">
    <source>
        <dbReference type="ARBA" id="ARBA00022741"/>
    </source>
</evidence>
<dbReference type="Pfam" id="PF02875">
    <property type="entry name" value="Mur_ligase_C"/>
    <property type="match status" value="1"/>
</dbReference>
<evidence type="ECO:0000256" key="10">
    <source>
        <dbReference type="HAMAP-Rule" id="MF_02019"/>
    </source>
</evidence>
<comment type="function">
    <text evidence="10 11">Involved in cell wall formation. Catalyzes the final step in the synthesis of UDP-N-acetylmuramoyl-pentapeptide, the precursor of murein.</text>
</comment>
<dbReference type="KEGG" id="ntt:TAO_0222"/>
<evidence type="ECO:0000256" key="2">
    <source>
        <dbReference type="ARBA" id="ARBA00022598"/>
    </source>
</evidence>
<dbReference type="EC" id="6.3.2.10" evidence="10 11"/>
<accession>A0A1Q2SKF8</accession>
<dbReference type="NCBIfam" id="TIGR01143">
    <property type="entry name" value="murF"/>
    <property type="match status" value="1"/>
</dbReference>
<evidence type="ECO:0000256" key="5">
    <source>
        <dbReference type="ARBA" id="ARBA00022840"/>
    </source>
</evidence>
<dbReference type="Pfam" id="PF08245">
    <property type="entry name" value="Mur_ligase_M"/>
    <property type="match status" value="1"/>
</dbReference>
<keyword evidence="6 10" id="KW-0133">Cell shape</keyword>
<feature type="binding site" evidence="10">
    <location>
        <begin position="112"/>
        <end position="118"/>
    </location>
    <ligand>
        <name>ATP</name>
        <dbReference type="ChEBI" id="CHEBI:30616"/>
    </ligand>
</feature>
<dbReference type="EMBL" id="AP014836">
    <property type="protein sequence ID" value="BAW79592.1"/>
    <property type="molecule type" value="Genomic_DNA"/>
</dbReference>
<dbReference type="InterPro" id="IPR013221">
    <property type="entry name" value="Mur_ligase_cen"/>
</dbReference>
<comment type="subcellular location">
    <subcellularLocation>
        <location evidence="10 11">Cytoplasm</location>
    </subcellularLocation>
</comment>
<evidence type="ECO:0000256" key="1">
    <source>
        <dbReference type="ARBA" id="ARBA00022490"/>
    </source>
</evidence>
<evidence type="ECO:0000313" key="15">
    <source>
        <dbReference type="EMBL" id="BAW79592.1"/>
    </source>
</evidence>
<keyword evidence="4 10" id="KW-0547">Nucleotide-binding</keyword>
<dbReference type="InterPro" id="IPR051046">
    <property type="entry name" value="MurCDEF_CellWall_CoF430Synth"/>
</dbReference>
<dbReference type="GO" id="GO:0047480">
    <property type="term" value="F:UDP-N-acetylmuramoyl-tripeptide-D-alanyl-D-alanine ligase activity"/>
    <property type="evidence" value="ECO:0007669"/>
    <property type="project" value="UniProtKB-UniRule"/>
</dbReference>
<evidence type="ECO:0000259" key="14">
    <source>
        <dbReference type="Pfam" id="PF08245"/>
    </source>
</evidence>
<dbReference type="InterPro" id="IPR000713">
    <property type="entry name" value="Mur_ligase_N"/>
</dbReference>
<feature type="domain" description="Mur ligase C-terminal" evidence="13">
    <location>
        <begin position="319"/>
        <end position="438"/>
    </location>
</feature>
<evidence type="ECO:0000256" key="9">
    <source>
        <dbReference type="ARBA" id="ARBA00023316"/>
    </source>
</evidence>
<dbReference type="GO" id="GO:0071555">
    <property type="term" value="P:cell wall organization"/>
    <property type="evidence" value="ECO:0007669"/>
    <property type="project" value="UniProtKB-KW"/>
</dbReference>
<comment type="pathway">
    <text evidence="10 11">Cell wall biogenesis; peptidoglycan biosynthesis.</text>
</comment>
<dbReference type="SUPFAM" id="SSF53623">
    <property type="entry name" value="MurD-like peptide ligases, catalytic domain"/>
    <property type="match status" value="1"/>
</dbReference>
<dbReference type="Pfam" id="PF01225">
    <property type="entry name" value="Mur_ligase"/>
    <property type="match status" value="1"/>
</dbReference>
<dbReference type="InterPro" id="IPR035911">
    <property type="entry name" value="MurE/MurF_N"/>
</dbReference>
<dbReference type="PANTHER" id="PTHR43024">
    <property type="entry name" value="UDP-N-ACETYLMURAMOYL-TRIPEPTIDE--D-ALANYL-D-ALANINE LIGASE"/>
    <property type="match status" value="1"/>
</dbReference>
<dbReference type="RefSeq" id="WP_096526236.1">
    <property type="nucleotide sequence ID" value="NZ_AP014836.1"/>
</dbReference>
<dbReference type="GO" id="GO:0009252">
    <property type="term" value="P:peptidoglycan biosynthetic process"/>
    <property type="evidence" value="ECO:0007669"/>
    <property type="project" value="UniProtKB-UniRule"/>
</dbReference>
<dbReference type="HAMAP" id="MF_02019">
    <property type="entry name" value="MurF"/>
    <property type="match status" value="1"/>
</dbReference>
<keyword evidence="8 10" id="KW-0131">Cell cycle</keyword>
<dbReference type="InterPro" id="IPR004101">
    <property type="entry name" value="Mur_ligase_C"/>
</dbReference>
<keyword evidence="5 10" id="KW-0067">ATP-binding</keyword>
<name>A0A1Q2SKF8_9GAMM</name>
<dbReference type="Gene3D" id="3.90.190.20">
    <property type="entry name" value="Mur ligase, C-terminal domain"/>
    <property type="match status" value="1"/>
</dbReference>
<dbReference type="GO" id="GO:0008360">
    <property type="term" value="P:regulation of cell shape"/>
    <property type="evidence" value="ECO:0007669"/>
    <property type="project" value="UniProtKB-KW"/>
</dbReference>
<keyword evidence="16" id="KW-1185">Reference proteome</keyword>
<keyword evidence="2 10" id="KW-0436">Ligase</keyword>